<dbReference type="InterPro" id="IPR030395">
    <property type="entry name" value="GP_PDE_dom"/>
</dbReference>
<dbReference type="SUPFAM" id="SSF51695">
    <property type="entry name" value="PLC-like phosphodiesterases"/>
    <property type="match status" value="1"/>
</dbReference>
<keyword evidence="3" id="KW-1185">Reference proteome</keyword>
<dbReference type="RefSeq" id="WP_133734650.1">
    <property type="nucleotide sequence ID" value="NZ_SOAX01000001.1"/>
</dbReference>
<dbReference type="InterPro" id="IPR017946">
    <property type="entry name" value="PLC-like_Pdiesterase_TIM-brl"/>
</dbReference>
<dbReference type="PANTHER" id="PTHR46211">
    <property type="entry name" value="GLYCEROPHOSPHORYL DIESTER PHOSPHODIESTERASE"/>
    <property type="match status" value="1"/>
</dbReference>
<dbReference type="Gene3D" id="3.20.20.190">
    <property type="entry name" value="Phosphatidylinositol (PI) phosphodiesterase"/>
    <property type="match status" value="1"/>
</dbReference>
<dbReference type="AlphaFoldDB" id="A0A4V3ER16"/>
<feature type="domain" description="GP-PDE" evidence="1">
    <location>
        <begin position="6"/>
        <end position="244"/>
    </location>
</feature>
<dbReference type="PROSITE" id="PS51704">
    <property type="entry name" value="GP_PDE"/>
    <property type="match status" value="1"/>
</dbReference>
<reference evidence="2 3" key="1">
    <citation type="submission" date="2019-03" db="EMBL/GenBank/DDBJ databases">
        <title>Genomic Encyclopedia of Type Strains, Phase IV (KMG-IV): sequencing the most valuable type-strain genomes for metagenomic binning, comparative biology and taxonomic classification.</title>
        <authorList>
            <person name="Goeker M."/>
        </authorList>
    </citation>
    <scope>NUCLEOTIDE SEQUENCE [LARGE SCALE GENOMIC DNA]</scope>
    <source>
        <strain evidence="2 3">DSM 15505</strain>
    </source>
</reference>
<dbReference type="GO" id="GO:0006629">
    <property type="term" value="P:lipid metabolic process"/>
    <property type="evidence" value="ECO:0007669"/>
    <property type="project" value="InterPro"/>
</dbReference>
<name>A0A4V3ER16_9GAMM</name>
<dbReference type="GO" id="GO:0008081">
    <property type="term" value="F:phosphoric diester hydrolase activity"/>
    <property type="evidence" value="ECO:0007669"/>
    <property type="project" value="InterPro"/>
</dbReference>
<sequence>MSSMSNPWISHRGLDERYTENTEAAFDAALDAGFEHLETDLRSTVDGGLVLHHDARLSRTAGKSGRIETLSFNDFRQIRYHCGQPGLTLERFMERFDRARWVLDIKPEHALRTLRSLSHWARETGKLDWIVRNARFLMWRPQDEVALKMLMPGAQTLAGAKECRRAGASILLGLPLLGRIREARTYSLPPRFMGRNLYDSRITGHYHGRKAHLLAYLPEQVRDMENALMAGADEILINGRPPAL</sequence>
<dbReference type="EMBL" id="SOAX01000001">
    <property type="protein sequence ID" value="TDT44248.1"/>
    <property type="molecule type" value="Genomic_DNA"/>
</dbReference>
<organism evidence="2 3">
    <name type="scientific">Halospina denitrificans</name>
    <dbReference type="NCBI Taxonomy" id="332522"/>
    <lineage>
        <taxon>Bacteria</taxon>
        <taxon>Pseudomonadati</taxon>
        <taxon>Pseudomonadota</taxon>
        <taxon>Gammaproteobacteria</taxon>
        <taxon>Halospina</taxon>
    </lineage>
</organism>
<evidence type="ECO:0000313" key="3">
    <source>
        <dbReference type="Proteomes" id="UP000295830"/>
    </source>
</evidence>
<gene>
    <name evidence="2" type="ORF">DES49_0348</name>
</gene>
<dbReference type="PANTHER" id="PTHR46211:SF14">
    <property type="entry name" value="GLYCEROPHOSPHODIESTER PHOSPHODIESTERASE"/>
    <property type="match status" value="1"/>
</dbReference>
<protein>
    <submittedName>
        <fullName evidence="2">Glycerophosphoryl diester phosphodiesterase family protein</fullName>
    </submittedName>
</protein>
<proteinExistence type="predicted"/>
<comment type="caution">
    <text evidence="2">The sequence shown here is derived from an EMBL/GenBank/DDBJ whole genome shotgun (WGS) entry which is preliminary data.</text>
</comment>
<dbReference type="Pfam" id="PF03009">
    <property type="entry name" value="GDPD"/>
    <property type="match status" value="1"/>
</dbReference>
<dbReference type="Proteomes" id="UP000295830">
    <property type="component" value="Unassembled WGS sequence"/>
</dbReference>
<accession>A0A4V3ER16</accession>
<evidence type="ECO:0000313" key="2">
    <source>
        <dbReference type="EMBL" id="TDT44248.1"/>
    </source>
</evidence>
<dbReference type="OrthoDB" id="9795622at2"/>
<evidence type="ECO:0000259" key="1">
    <source>
        <dbReference type="PROSITE" id="PS51704"/>
    </source>
</evidence>